<organism evidence="1">
    <name type="scientific">Anguilla anguilla</name>
    <name type="common">European freshwater eel</name>
    <name type="synonym">Muraena anguilla</name>
    <dbReference type="NCBI Taxonomy" id="7936"/>
    <lineage>
        <taxon>Eukaryota</taxon>
        <taxon>Metazoa</taxon>
        <taxon>Chordata</taxon>
        <taxon>Craniata</taxon>
        <taxon>Vertebrata</taxon>
        <taxon>Euteleostomi</taxon>
        <taxon>Actinopterygii</taxon>
        <taxon>Neopterygii</taxon>
        <taxon>Teleostei</taxon>
        <taxon>Anguilliformes</taxon>
        <taxon>Anguillidae</taxon>
        <taxon>Anguilla</taxon>
    </lineage>
</organism>
<evidence type="ECO:0000313" key="1">
    <source>
        <dbReference type="EMBL" id="JAH80536.1"/>
    </source>
</evidence>
<reference evidence="1" key="1">
    <citation type="submission" date="2014-11" db="EMBL/GenBank/DDBJ databases">
        <authorList>
            <person name="Amaro Gonzalez C."/>
        </authorList>
    </citation>
    <scope>NUCLEOTIDE SEQUENCE</scope>
</reference>
<name>A0A0E9VR30_ANGAN</name>
<proteinExistence type="predicted"/>
<protein>
    <submittedName>
        <fullName evidence="1">Uncharacterized protein</fullName>
    </submittedName>
</protein>
<reference evidence="1" key="2">
    <citation type="journal article" date="2015" name="Fish Shellfish Immunol.">
        <title>Early steps in the European eel (Anguilla anguilla)-Vibrio vulnificus interaction in the gills: Role of the RtxA13 toxin.</title>
        <authorList>
            <person name="Callol A."/>
            <person name="Pajuelo D."/>
            <person name="Ebbesson L."/>
            <person name="Teles M."/>
            <person name="MacKenzie S."/>
            <person name="Amaro C."/>
        </authorList>
    </citation>
    <scope>NUCLEOTIDE SEQUENCE</scope>
</reference>
<sequence length="8" mass="956">MMMSLSRT</sequence>
<dbReference type="EMBL" id="GBXM01028041">
    <property type="protein sequence ID" value="JAH80536.1"/>
    <property type="molecule type" value="Transcribed_RNA"/>
</dbReference>
<accession>A0A0E9VR30</accession>